<gene>
    <name evidence="2" type="ORF">C8D97_105306</name>
</gene>
<keyword evidence="1" id="KW-0812">Transmembrane</keyword>
<evidence type="ECO:0000313" key="2">
    <source>
        <dbReference type="EMBL" id="PWK51989.1"/>
    </source>
</evidence>
<keyword evidence="1" id="KW-0472">Membrane</keyword>
<keyword evidence="1" id="KW-1133">Transmembrane helix</keyword>
<protein>
    <recommendedName>
        <fullName evidence="4">DUF218 domain-containing protein</fullName>
    </recommendedName>
</protein>
<proteinExistence type="predicted"/>
<dbReference type="OrthoDB" id="9809813at2"/>
<evidence type="ECO:0000313" key="3">
    <source>
        <dbReference type="Proteomes" id="UP000245790"/>
    </source>
</evidence>
<evidence type="ECO:0008006" key="4">
    <source>
        <dbReference type="Google" id="ProtNLM"/>
    </source>
</evidence>
<comment type="caution">
    <text evidence="2">The sequence shown here is derived from an EMBL/GenBank/DDBJ whole genome shotgun (WGS) entry which is preliminary data.</text>
</comment>
<dbReference type="AlphaFoldDB" id="A0A316FTU0"/>
<feature type="transmembrane region" description="Helical" evidence="1">
    <location>
        <begin position="6"/>
        <end position="30"/>
    </location>
</feature>
<reference evidence="2 3" key="1">
    <citation type="submission" date="2018-05" db="EMBL/GenBank/DDBJ databases">
        <title>Genomic Encyclopedia of Type Strains, Phase IV (KMG-IV): sequencing the most valuable type-strain genomes for metagenomic binning, comparative biology and taxonomic classification.</title>
        <authorList>
            <person name="Goeker M."/>
        </authorList>
    </citation>
    <scope>NUCLEOTIDE SEQUENCE [LARGE SCALE GENOMIC DNA]</scope>
    <source>
        <strain evidence="2 3">DSM 25350</strain>
    </source>
</reference>
<name>A0A316FTU0_9GAMM</name>
<keyword evidence="3" id="KW-1185">Reference proteome</keyword>
<sequence>MANTGFFTLLTESLLLPPGLNLLLGLIAWGLWKSWPKTAKSLLTFSAVSLYLMSTPLMSAWLEAMLPQSKPLTMQQIEALKNDEIPTAIVLVSAGRRKGAEEYGLTETVNAETLEILRYGAFLQRKTGFPIMVVGGTPNGESTPEAVLMNQVLTDEFGAEVNWMVTNLKNSYNFTNNSVDIATSNMRKVLISSSANNHITTNSNFKHIFISLPSKSPPTASKLSLLASPESCFHSITMLKSLLL</sequence>
<dbReference type="RefSeq" id="WP_109763363.1">
    <property type="nucleotide sequence ID" value="NZ_QGGU01000005.1"/>
</dbReference>
<organism evidence="2 3">
    <name type="scientific">Pleionea mediterranea</name>
    <dbReference type="NCBI Taxonomy" id="523701"/>
    <lineage>
        <taxon>Bacteria</taxon>
        <taxon>Pseudomonadati</taxon>
        <taxon>Pseudomonadota</taxon>
        <taxon>Gammaproteobacteria</taxon>
        <taxon>Oceanospirillales</taxon>
        <taxon>Pleioneaceae</taxon>
        <taxon>Pleionea</taxon>
    </lineage>
</organism>
<evidence type="ECO:0000256" key="1">
    <source>
        <dbReference type="SAM" id="Phobius"/>
    </source>
</evidence>
<accession>A0A316FTU0</accession>
<dbReference type="Proteomes" id="UP000245790">
    <property type="component" value="Unassembled WGS sequence"/>
</dbReference>
<dbReference type="EMBL" id="QGGU01000005">
    <property type="protein sequence ID" value="PWK51989.1"/>
    <property type="molecule type" value="Genomic_DNA"/>
</dbReference>
<feature type="transmembrane region" description="Helical" evidence="1">
    <location>
        <begin position="42"/>
        <end position="62"/>
    </location>
</feature>